<evidence type="ECO:0000256" key="1">
    <source>
        <dbReference type="ARBA" id="ARBA00006987"/>
    </source>
</evidence>
<dbReference type="PANTHER" id="PTHR42928:SF5">
    <property type="entry name" value="BLR1237 PROTEIN"/>
    <property type="match status" value="1"/>
</dbReference>
<gene>
    <name evidence="2" type="ORF">WDK88_21045</name>
</gene>
<dbReference type="RefSeq" id="WP_224496807.1">
    <property type="nucleotide sequence ID" value="NZ_CP088285.1"/>
</dbReference>
<dbReference type="PANTHER" id="PTHR42928">
    <property type="entry name" value="TRICARBOXYLATE-BINDING PROTEIN"/>
    <property type="match status" value="1"/>
</dbReference>
<reference evidence="2" key="2">
    <citation type="submission" date="2024-03" db="EMBL/GenBank/DDBJ databases">
        <authorList>
            <person name="Bromfield E.S.P."/>
            <person name="Cloutier S."/>
        </authorList>
    </citation>
    <scope>NUCLEOTIDE SEQUENCE</scope>
    <source>
        <strain evidence="2">5S5</strain>
    </source>
</reference>
<accession>A0ABZ2PEF3</accession>
<dbReference type="EMBL" id="CP147711">
    <property type="protein sequence ID" value="WXC83884.1"/>
    <property type="molecule type" value="Genomic_DNA"/>
</dbReference>
<evidence type="ECO:0000313" key="3">
    <source>
        <dbReference type="Proteomes" id="UP001432046"/>
    </source>
</evidence>
<dbReference type="Gene3D" id="3.40.190.10">
    <property type="entry name" value="Periplasmic binding protein-like II"/>
    <property type="match status" value="1"/>
</dbReference>
<dbReference type="InterPro" id="IPR042100">
    <property type="entry name" value="Bug_dom1"/>
</dbReference>
<dbReference type="Pfam" id="PF03401">
    <property type="entry name" value="TctC"/>
    <property type="match status" value="1"/>
</dbReference>
<keyword evidence="3" id="KW-1185">Reference proteome</keyword>
<sequence length="203" mass="21377">MLAAILATSRMQAMNISAVGPNVRPFRVTIAAETVAVPGSSHHAAFHRRDARPYRRLRLSARSHQGRGAVQDLLKGEIASAVMPVDSLLGQVQSGQLCALATTGPSRLNALPDVPTVAEAGYPALQDLTWFGIFLPAKTPPAIVAQLNGSIQASLRTDEVKSGMAKLSVDVDAIAMNEFAGLLASESEHWKGIVQATGFTPTG</sequence>
<reference evidence="2" key="1">
    <citation type="journal article" date="2021" name="Int. J. Syst. Evol. Microbiol.">
        <title>Bradyrhizobium septentrionale sp. nov. (sv. septentrionale) and Bradyrhizobium quebecense sp. nov. (sv. septentrionale) associated with legumes native to Canada possess rearranged symbiosis genes and numerous insertion sequences.</title>
        <authorList>
            <person name="Bromfield E.S.P."/>
            <person name="Cloutier S."/>
        </authorList>
    </citation>
    <scope>NUCLEOTIDE SEQUENCE</scope>
    <source>
        <strain evidence="2">5S5</strain>
    </source>
</reference>
<organism evidence="2 3">
    <name type="scientific">Bradyrhizobium septentrionale</name>
    <dbReference type="NCBI Taxonomy" id="1404411"/>
    <lineage>
        <taxon>Bacteria</taxon>
        <taxon>Pseudomonadati</taxon>
        <taxon>Pseudomonadota</taxon>
        <taxon>Alphaproteobacteria</taxon>
        <taxon>Hyphomicrobiales</taxon>
        <taxon>Nitrobacteraceae</taxon>
        <taxon>Bradyrhizobium</taxon>
    </lineage>
</organism>
<dbReference type="Gene3D" id="3.40.190.150">
    <property type="entry name" value="Bordetella uptake gene, domain 1"/>
    <property type="match status" value="1"/>
</dbReference>
<dbReference type="InterPro" id="IPR005064">
    <property type="entry name" value="BUG"/>
</dbReference>
<dbReference type="Proteomes" id="UP001432046">
    <property type="component" value="Chromosome"/>
</dbReference>
<evidence type="ECO:0000313" key="2">
    <source>
        <dbReference type="EMBL" id="WXC83884.1"/>
    </source>
</evidence>
<name>A0ABZ2PEF3_9BRAD</name>
<comment type="similarity">
    <text evidence="1">Belongs to the UPF0065 (bug) family.</text>
</comment>
<protein>
    <submittedName>
        <fullName evidence="2">Tripartite tricarboxylate transporter substrate-binding protein</fullName>
    </submittedName>
</protein>
<proteinExistence type="inferred from homology"/>